<dbReference type="Gene3D" id="3.10.350.10">
    <property type="entry name" value="LysM domain"/>
    <property type="match status" value="3"/>
</dbReference>
<dbReference type="InterPro" id="IPR053214">
    <property type="entry name" value="LysM12-like"/>
</dbReference>
<feature type="domain" description="LysM" evidence="16">
    <location>
        <begin position="461"/>
        <end position="511"/>
    </location>
</feature>
<comment type="caution">
    <text evidence="18">The sequence shown here is derived from an EMBL/GenBank/DDBJ whole genome shotgun (WGS) entry which is preliminary data.</text>
</comment>
<dbReference type="CDD" id="cd02878">
    <property type="entry name" value="GH18_zymocin_alpha"/>
    <property type="match status" value="1"/>
</dbReference>
<keyword evidence="9" id="KW-0843">Virulence</keyword>
<name>A0A2K0TDN2_9HYPO</name>
<evidence type="ECO:0000256" key="11">
    <source>
        <dbReference type="ARBA" id="ARBA00023295"/>
    </source>
</evidence>
<evidence type="ECO:0000259" key="17">
    <source>
        <dbReference type="PROSITE" id="PS51910"/>
    </source>
</evidence>
<dbReference type="PROSITE" id="PS01095">
    <property type="entry name" value="GH18_1"/>
    <property type="match status" value="1"/>
</dbReference>
<evidence type="ECO:0000313" key="18">
    <source>
        <dbReference type="EMBL" id="PNP43632.1"/>
    </source>
</evidence>
<comment type="similarity">
    <text evidence="3">Belongs to the glycosyl hydrolase 18 family. Chitinase class V subfamily.</text>
</comment>
<dbReference type="SMART" id="SM00257">
    <property type="entry name" value="LysM"/>
    <property type="match status" value="3"/>
</dbReference>
<dbReference type="PANTHER" id="PTHR47700">
    <property type="entry name" value="V CHITINASE, PUTATIVE (AFU_ORTHOLOGUE AFUA_6G13720)-RELATED"/>
    <property type="match status" value="1"/>
</dbReference>
<dbReference type="PANTHER" id="PTHR47700:SF2">
    <property type="entry name" value="CHITINASE"/>
    <property type="match status" value="1"/>
</dbReference>
<evidence type="ECO:0000256" key="4">
    <source>
        <dbReference type="ARBA" id="ARBA00012729"/>
    </source>
</evidence>
<dbReference type="InterPro" id="IPR036779">
    <property type="entry name" value="LysM_dom_sf"/>
</dbReference>
<feature type="chain" id="PRO_5014352777" description="chitinase" evidence="15">
    <location>
        <begin position="22"/>
        <end position="1361"/>
    </location>
</feature>
<dbReference type="SUPFAM" id="SSF57016">
    <property type="entry name" value="Plant lectins/antimicrobial peptides"/>
    <property type="match status" value="1"/>
</dbReference>
<dbReference type="InterPro" id="IPR001223">
    <property type="entry name" value="Glyco_hydro18_cat"/>
</dbReference>
<evidence type="ECO:0000256" key="14">
    <source>
        <dbReference type="RuleBase" id="RU000489"/>
    </source>
</evidence>
<protein>
    <recommendedName>
        <fullName evidence="4">chitinase</fullName>
        <ecNumber evidence="4">3.2.1.14</ecNumber>
    </recommendedName>
</protein>
<comment type="subcellular location">
    <subcellularLocation>
        <location evidence="2">Secreted</location>
    </subcellularLocation>
</comment>
<dbReference type="InterPro" id="IPR011583">
    <property type="entry name" value="Chitinase_II/V-like_cat"/>
</dbReference>
<dbReference type="GO" id="GO:0000272">
    <property type="term" value="P:polysaccharide catabolic process"/>
    <property type="evidence" value="ECO:0007669"/>
    <property type="project" value="UniProtKB-KW"/>
</dbReference>
<feature type="domain" description="GH18" evidence="17">
    <location>
        <begin position="605"/>
        <end position="960"/>
    </location>
</feature>
<sequence length="1361" mass="147993">MRPPLLSFLIPLALLAIPSHAHNDFSSEITPRETALNDLQAEGDPELAEFFAANERQLPALKACPLPCTQTANSSDSAGWFLFFGAERLAWCNETMLLDFVVKTSIDEKQNPNIGIRACTAEFGAETKKAYTSNDETAALCSTPNHVMANSAVRMFHPLVGNDEQGFDSKDFLSAGHQVVRYLASQKPSCTNNAMAFGYSQTSIVGLFAGAEVHQHGMALDILSRLLKYAETNAMSQTTVLQVCETNDRGADYSAGIIVSNAKNFAFVQKVVKTWADGKCISETNDSQDWMTVELRIPPLKDASGNKTAIPSNITSVASQVRQSRIAIRAECKTAKVQAGDSCSTVAARCRVSLADLQKYNPSSKFCNTLVADQTVCCSSGTLPDSIPAANSDGTCKTISVQPGDDCGSLASKCGLKASDFSTVNSGSKLCSTLAEGQFVCCSRGKLPDLRPKPNPDGSCATYQTVQDDGCSKIAVSRGLTVADIESFNKKTWGWNGCGPNHLALGFKLCVSEGSPPMPGPVSNAVCGPTVPGTKTPKAGTDLATLNPCPLNVCCNIWGQCGMSDDFCIISKSETGAPGTSAPGKNGCISNCGNEIIKGSAPEKTMRITYFESWNKNRACLNMDVDQIDTSFYTHIHFAFANLTADYKVDVSGAKDDFEIFKSMTGVKRIISFGGWDFSASPGTFNILREAVKPENRDAFKNSIVAFVQEHGLDGVDIDWEYPGAPDIPDIPAGDAQAGVDYYKALTVIKSALGSSKSVSFAAPASYWYLKAFPMSLLAKTVDYIVYMTYDLHGQWDHGNKWTSPGCPNGSCLRSHVNATETHDALVMITKAGVPSNKVAVGVASYGRSFKMAQAGCTGEMCTFTGTPRVSNAAKGACTNTAGYISNAEINEIIKSGDYTKQWSKDSSSYLVYNNTEWVAYMSDIDKASRYITYSRYNFAGTSDWAADLLKYVDGEGGVEITNSDVECKAEYSNLDDLQSNEDDIPIECVVQYVAQVQISMMSDALDKYTDLVNDGYDEKFKIYSDYVAEQVPMQIDQFMLDNADKYFTCTGSYKAMCCSSCQWGGCLDNCKKGSDCKGGTQTETVKCPDTLKYELNALPQDYLLMSATYELDDKDGFYNDIASQYGIEESWITFGSRDVWPGASCQFSKDPRQCQKDWDYWYYQYPERSDDMEVYNPKDLIGQSYDKTEDLIQRLQIIERFVDVDGGWIWADLLDASTMPALSVKAAVENMEAIVKKADEIEKEEREAFIMNFVTSILFFIPIIGEVAGEAGLTAVRSILRLVGNLGDLGLLTYGIVKDPKSAFMAIFAALAGAGAGPAGFKDAADRMRSMGRAEREGLGPSITKDLDRIWEVRSGVCKI</sequence>
<dbReference type="Proteomes" id="UP000236546">
    <property type="component" value="Unassembled WGS sequence"/>
</dbReference>
<evidence type="ECO:0000256" key="8">
    <source>
        <dbReference type="ARBA" id="ARBA00023024"/>
    </source>
</evidence>
<dbReference type="SMART" id="SM00636">
    <property type="entry name" value="Glyco_18"/>
    <property type="match status" value="1"/>
</dbReference>
<dbReference type="InterPro" id="IPR017853">
    <property type="entry name" value="GH"/>
</dbReference>
<evidence type="ECO:0000256" key="15">
    <source>
        <dbReference type="SAM" id="SignalP"/>
    </source>
</evidence>
<dbReference type="InterPro" id="IPR036861">
    <property type="entry name" value="Endochitinase-like_sf"/>
</dbReference>
<dbReference type="GO" id="GO:0008061">
    <property type="term" value="F:chitin binding"/>
    <property type="evidence" value="ECO:0007669"/>
    <property type="project" value="UniProtKB-KW"/>
</dbReference>
<dbReference type="PROSITE" id="PS51782">
    <property type="entry name" value="LYSM"/>
    <property type="match status" value="3"/>
</dbReference>
<gene>
    <name evidence="18" type="ORF">TGAMA5MH_04604</name>
</gene>
<comment type="similarity">
    <text evidence="13">Belongs to the secreted LysM effector family.</text>
</comment>
<accession>A0A2K0TDN2</accession>
<dbReference type="GO" id="GO:0006032">
    <property type="term" value="P:chitin catabolic process"/>
    <property type="evidence" value="ECO:0007669"/>
    <property type="project" value="UniProtKB-KW"/>
</dbReference>
<dbReference type="Gene3D" id="3.30.60.10">
    <property type="entry name" value="Endochitinase-like"/>
    <property type="match status" value="1"/>
</dbReference>
<keyword evidence="10" id="KW-0119">Carbohydrate metabolism</keyword>
<keyword evidence="6" id="KW-0147">Chitin-binding</keyword>
<dbReference type="Pfam" id="PF00704">
    <property type="entry name" value="Glyco_hydro_18"/>
    <property type="match status" value="1"/>
</dbReference>
<dbReference type="SUPFAM" id="SSF54556">
    <property type="entry name" value="Chitinase insertion domain"/>
    <property type="match status" value="1"/>
</dbReference>
<keyword evidence="8" id="KW-0146">Chitin degradation</keyword>
<dbReference type="OrthoDB" id="73875at2759"/>
<dbReference type="Gene3D" id="3.20.20.80">
    <property type="entry name" value="Glycosidases"/>
    <property type="match status" value="1"/>
</dbReference>
<dbReference type="Gene3D" id="3.10.50.10">
    <property type="match status" value="1"/>
</dbReference>
<dbReference type="SUPFAM" id="SSF51445">
    <property type="entry name" value="(Trans)glycosidases"/>
    <property type="match status" value="1"/>
</dbReference>
<keyword evidence="5" id="KW-0964">Secreted</keyword>
<dbReference type="CDD" id="cd00035">
    <property type="entry name" value="ChtBD1"/>
    <property type="match status" value="1"/>
</dbReference>
<organism evidence="18 19">
    <name type="scientific">Trichoderma gamsii</name>
    <dbReference type="NCBI Taxonomy" id="398673"/>
    <lineage>
        <taxon>Eukaryota</taxon>
        <taxon>Fungi</taxon>
        <taxon>Dikarya</taxon>
        <taxon>Ascomycota</taxon>
        <taxon>Pezizomycotina</taxon>
        <taxon>Sordariomycetes</taxon>
        <taxon>Hypocreomycetidae</taxon>
        <taxon>Hypocreales</taxon>
        <taxon>Hypocreaceae</taxon>
        <taxon>Trichoderma</taxon>
    </lineage>
</organism>
<evidence type="ECO:0000256" key="12">
    <source>
        <dbReference type="ARBA" id="ARBA00023326"/>
    </source>
</evidence>
<evidence type="ECO:0000256" key="6">
    <source>
        <dbReference type="ARBA" id="ARBA00022669"/>
    </source>
</evidence>
<dbReference type="SUPFAM" id="SSF54106">
    <property type="entry name" value="LysM domain"/>
    <property type="match status" value="1"/>
</dbReference>
<dbReference type="InterPro" id="IPR018392">
    <property type="entry name" value="LysM"/>
</dbReference>
<dbReference type="GO" id="GO:0008843">
    <property type="term" value="F:endochitinase activity"/>
    <property type="evidence" value="ECO:0007669"/>
    <property type="project" value="UniProtKB-EC"/>
</dbReference>
<feature type="domain" description="LysM" evidence="16">
    <location>
        <begin position="333"/>
        <end position="378"/>
    </location>
</feature>
<proteinExistence type="inferred from homology"/>
<dbReference type="GO" id="GO:0005576">
    <property type="term" value="C:extracellular region"/>
    <property type="evidence" value="ECO:0007669"/>
    <property type="project" value="UniProtKB-SubCell"/>
</dbReference>
<feature type="signal peptide" evidence="15">
    <location>
        <begin position="1"/>
        <end position="21"/>
    </location>
</feature>
<evidence type="ECO:0000259" key="16">
    <source>
        <dbReference type="PROSITE" id="PS51782"/>
    </source>
</evidence>
<dbReference type="InterPro" id="IPR001579">
    <property type="entry name" value="Glyco_hydro_18_chit_AS"/>
</dbReference>
<evidence type="ECO:0000256" key="1">
    <source>
        <dbReference type="ARBA" id="ARBA00000822"/>
    </source>
</evidence>
<keyword evidence="15" id="KW-0732">Signal</keyword>
<evidence type="ECO:0000256" key="9">
    <source>
        <dbReference type="ARBA" id="ARBA00023026"/>
    </source>
</evidence>
<reference evidence="18 19" key="1">
    <citation type="submission" date="2017-02" db="EMBL/GenBank/DDBJ databases">
        <title>Genomes of Trichoderma spp. with biocontrol activity.</title>
        <authorList>
            <person name="Gardiner D."/>
            <person name="Kazan K."/>
            <person name="Vos C."/>
            <person name="Harvey P."/>
        </authorList>
    </citation>
    <scope>NUCLEOTIDE SEQUENCE [LARGE SCALE GENOMIC DNA]</scope>
    <source>
        <strain evidence="18 19">A5MH</strain>
    </source>
</reference>
<evidence type="ECO:0000256" key="3">
    <source>
        <dbReference type="ARBA" id="ARBA00008682"/>
    </source>
</evidence>
<evidence type="ECO:0000256" key="7">
    <source>
        <dbReference type="ARBA" id="ARBA00022801"/>
    </source>
</evidence>
<comment type="catalytic activity">
    <reaction evidence="1">
        <text>Random endo-hydrolysis of N-acetyl-beta-D-glucosaminide (1-&gt;4)-beta-linkages in chitin and chitodextrins.</text>
        <dbReference type="EC" id="3.2.1.14"/>
    </reaction>
</comment>
<dbReference type="EC" id="3.2.1.14" evidence="4"/>
<dbReference type="Pfam" id="PF01476">
    <property type="entry name" value="LysM"/>
    <property type="match status" value="1"/>
</dbReference>
<evidence type="ECO:0000256" key="13">
    <source>
        <dbReference type="ARBA" id="ARBA00044955"/>
    </source>
</evidence>
<dbReference type="CDD" id="cd00118">
    <property type="entry name" value="LysM"/>
    <property type="match status" value="1"/>
</dbReference>
<dbReference type="EMBL" id="MTYH01000037">
    <property type="protein sequence ID" value="PNP43632.1"/>
    <property type="molecule type" value="Genomic_DNA"/>
</dbReference>
<dbReference type="PROSITE" id="PS51910">
    <property type="entry name" value="GH18_2"/>
    <property type="match status" value="1"/>
</dbReference>
<keyword evidence="12" id="KW-0624">Polysaccharide degradation</keyword>
<evidence type="ECO:0000256" key="10">
    <source>
        <dbReference type="ARBA" id="ARBA00023277"/>
    </source>
</evidence>
<evidence type="ECO:0000313" key="19">
    <source>
        <dbReference type="Proteomes" id="UP000236546"/>
    </source>
</evidence>
<evidence type="ECO:0000256" key="5">
    <source>
        <dbReference type="ARBA" id="ARBA00022525"/>
    </source>
</evidence>
<evidence type="ECO:0000256" key="2">
    <source>
        <dbReference type="ARBA" id="ARBA00004613"/>
    </source>
</evidence>
<feature type="domain" description="LysM" evidence="16">
    <location>
        <begin position="397"/>
        <end position="442"/>
    </location>
</feature>
<dbReference type="InterPro" id="IPR029070">
    <property type="entry name" value="Chitinase_insertion_sf"/>
</dbReference>
<keyword evidence="11 14" id="KW-0326">Glycosidase</keyword>
<keyword evidence="7 14" id="KW-0378">Hydrolase</keyword>